<dbReference type="SMART" id="SM00895">
    <property type="entry name" value="FCD"/>
    <property type="match status" value="1"/>
</dbReference>
<dbReference type="InterPro" id="IPR000524">
    <property type="entry name" value="Tscrpt_reg_HTH_GntR"/>
</dbReference>
<dbReference type="SUPFAM" id="SSF46785">
    <property type="entry name" value="Winged helix' DNA-binding domain"/>
    <property type="match status" value="1"/>
</dbReference>
<reference evidence="5" key="1">
    <citation type="submission" date="2017-12" db="EMBL/GenBank/DDBJ databases">
        <title>Sequencing the genomes of 1000 Actinobacteria strains.</title>
        <authorList>
            <person name="Klenk H.-P."/>
        </authorList>
    </citation>
    <scope>NUCLEOTIDE SEQUENCE [LARGE SCALE GENOMIC DNA]</scope>
    <source>
        <strain evidence="5">DSM 44228</strain>
    </source>
</reference>
<name>A0A2N3Y114_SACSN</name>
<evidence type="ECO:0000313" key="5">
    <source>
        <dbReference type="EMBL" id="PKW16612.1"/>
    </source>
</evidence>
<dbReference type="SMART" id="SM00345">
    <property type="entry name" value="HTH_GNTR"/>
    <property type="match status" value="1"/>
</dbReference>
<sequence length="227" mass="24688">MAADSPVTASIDTSQSQMQRISLSEQALRVIRQAMIRGEIRPGEIYSAAALASQLGVSNSPVREAMLTLVNEGFMVPVRNRGYQVLESSRSDLEEIHEIRQLLEVPAMAKLAGRASEHDFASFRALAERNVAAAAKGDLDGYLESDREFHLGLTKLAGNQRLVKLIASLRDHTRLYGLPGLSAQGQLTASAAEHLEILNAIEAGDSARTSKLMAHHLSHIVHEWSGD</sequence>
<dbReference type="Gene3D" id="1.10.10.10">
    <property type="entry name" value="Winged helix-like DNA-binding domain superfamily/Winged helix DNA-binding domain"/>
    <property type="match status" value="1"/>
</dbReference>
<dbReference type="PROSITE" id="PS50949">
    <property type="entry name" value="HTH_GNTR"/>
    <property type="match status" value="1"/>
</dbReference>
<dbReference type="GO" id="GO:0003700">
    <property type="term" value="F:DNA-binding transcription factor activity"/>
    <property type="evidence" value="ECO:0007669"/>
    <property type="project" value="InterPro"/>
</dbReference>
<evidence type="ECO:0000256" key="3">
    <source>
        <dbReference type="ARBA" id="ARBA00023163"/>
    </source>
</evidence>
<dbReference type="Gene3D" id="1.20.120.530">
    <property type="entry name" value="GntR ligand-binding domain-like"/>
    <property type="match status" value="1"/>
</dbReference>
<dbReference type="InterPro" id="IPR011711">
    <property type="entry name" value="GntR_C"/>
</dbReference>
<evidence type="ECO:0000256" key="1">
    <source>
        <dbReference type="ARBA" id="ARBA00023015"/>
    </source>
</evidence>
<dbReference type="AlphaFoldDB" id="A0A2N3Y114"/>
<feature type="domain" description="HTH gntR-type" evidence="4">
    <location>
        <begin position="21"/>
        <end position="88"/>
    </location>
</feature>
<keyword evidence="6" id="KW-1185">Reference proteome</keyword>
<dbReference type="InterPro" id="IPR036390">
    <property type="entry name" value="WH_DNA-bd_sf"/>
</dbReference>
<dbReference type="STRING" id="994479.GCA_000194155_07400"/>
<dbReference type="InterPro" id="IPR036388">
    <property type="entry name" value="WH-like_DNA-bd_sf"/>
</dbReference>
<keyword evidence="1" id="KW-0805">Transcription regulation</keyword>
<dbReference type="PANTHER" id="PTHR43537:SF45">
    <property type="entry name" value="GNTR FAMILY REGULATORY PROTEIN"/>
    <property type="match status" value="1"/>
</dbReference>
<organism evidence="5 6">
    <name type="scientific">Saccharopolyspora spinosa</name>
    <dbReference type="NCBI Taxonomy" id="60894"/>
    <lineage>
        <taxon>Bacteria</taxon>
        <taxon>Bacillati</taxon>
        <taxon>Actinomycetota</taxon>
        <taxon>Actinomycetes</taxon>
        <taxon>Pseudonocardiales</taxon>
        <taxon>Pseudonocardiaceae</taxon>
        <taxon>Saccharopolyspora</taxon>
    </lineage>
</organism>
<dbReference type="SUPFAM" id="SSF48008">
    <property type="entry name" value="GntR ligand-binding domain-like"/>
    <property type="match status" value="1"/>
</dbReference>
<dbReference type="Pfam" id="PF07729">
    <property type="entry name" value="FCD"/>
    <property type="match status" value="1"/>
</dbReference>
<gene>
    <name evidence="5" type="ORF">A8926_4457</name>
</gene>
<dbReference type="InterPro" id="IPR008920">
    <property type="entry name" value="TF_FadR/GntR_C"/>
</dbReference>
<keyword evidence="2 5" id="KW-0238">DNA-binding</keyword>
<keyword evidence="3" id="KW-0804">Transcription</keyword>
<evidence type="ECO:0000313" key="6">
    <source>
        <dbReference type="Proteomes" id="UP000233786"/>
    </source>
</evidence>
<dbReference type="GO" id="GO:0003677">
    <property type="term" value="F:DNA binding"/>
    <property type="evidence" value="ECO:0007669"/>
    <property type="project" value="UniProtKB-KW"/>
</dbReference>
<evidence type="ECO:0000256" key="2">
    <source>
        <dbReference type="ARBA" id="ARBA00023125"/>
    </source>
</evidence>
<dbReference type="RefSeq" id="WP_010315092.1">
    <property type="nucleotide sequence ID" value="NZ_CP061007.1"/>
</dbReference>
<accession>A0A2N3Y114</accession>
<dbReference type="PANTHER" id="PTHR43537">
    <property type="entry name" value="TRANSCRIPTIONAL REGULATOR, GNTR FAMILY"/>
    <property type="match status" value="1"/>
</dbReference>
<evidence type="ECO:0000259" key="4">
    <source>
        <dbReference type="PROSITE" id="PS50949"/>
    </source>
</evidence>
<dbReference type="Pfam" id="PF00392">
    <property type="entry name" value="GntR"/>
    <property type="match status" value="1"/>
</dbReference>
<dbReference type="EMBL" id="PJNB01000001">
    <property type="protein sequence ID" value="PKW16612.1"/>
    <property type="molecule type" value="Genomic_DNA"/>
</dbReference>
<comment type="caution">
    <text evidence="5">The sequence shown here is derived from an EMBL/GenBank/DDBJ whole genome shotgun (WGS) entry which is preliminary data.</text>
</comment>
<protein>
    <submittedName>
        <fullName evidence="5">DNA-binding GntR family transcriptional regulator</fullName>
    </submittedName>
</protein>
<dbReference type="Proteomes" id="UP000233786">
    <property type="component" value="Unassembled WGS sequence"/>
</dbReference>
<proteinExistence type="predicted"/>